<evidence type="ECO:0000256" key="5">
    <source>
        <dbReference type="ARBA" id="ARBA00022475"/>
    </source>
</evidence>
<dbReference type="GO" id="GO:0006935">
    <property type="term" value="P:chemotaxis"/>
    <property type="evidence" value="ECO:0007669"/>
    <property type="project" value="UniProtKB-KW"/>
</dbReference>
<evidence type="ECO:0000256" key="8">
    <source>
        <dbReference type="ARBA" id="ARBA00022927"/>
    </source>
</evidence>
<keyword evidence="4" id="KW-0813">Transport</keyword>
<dbReference type="Proteomes" id="UP000251341">
    <property type="component" value="Unassembled WGS sequence"/>
</dbReference>
<dbReference type="GO" id="GO:0044781">
    <property type="term" value="P:bacterial-type flagellum organization"/>
    <property type="evidence" value="ECO:0007669"/>
    <property type="project" value="UniProtKB-KW"/>
</dbReference>
<evidence type="ECO:0000256" key="6">
    <source>
        <dbReference type="ARBA" id="ARBA00022500"/>
    </source>
</evidence>
<sequence>MKPRAAWPVLAKKAKEKCEEAQAEVNKARDRITHLVQSRERMQLLYADYVTRSKAAESRPHSMAETLNFRAFMQQLQALIGRVNLDLNEAKHAFELTRLKLKAAEQKRIQMETLVEQDMKAVRDFHRKREQKEMDAAGITLYNLKH</sequence>
<dbReference type="GO" id="GO:0009288">
    <property type="term" value="C:bacterial-type flagellum"/>
    <property type="evidence" value="ECO:0007669"/>
    <property type="project" value="InterPro"/>
</dbReference>
<evidence type="ECO:0000256" key="9">
    <source>
        <dbReference type="ARBA" id="ARBA00023136"/>
    </source>
</evidence>
<dbReference type="RefSeq" id="WP_108359686.1">
    <property type="nucleotide sequence ID" value="NZ_NESP01000001.1"/>
</dbReference>
<keyword evidence="10" id="KW-1006">Bacterial flagellum protein export</keyword>
<dbReference type="GO" id="GO:0015031">
    <property type="term" value="P:protein transport"/>
    <property type="evidence" value="ECO:0007669"/>
    <property type="project" value="UniProtKB-KW"/>
</dbReference>
<keyword evidence="6" id="KW-0145">Chemotaxis</keyword>
<dbReference type="GO" id="GO:0005886">
    <property type="term" value="C:plasma membrane"/>
    <property type="evidence" value="ECO:0007669"/>
    <property type="project" value="UniProtKB-SubCell"/>
</dbReference>
<feature type="coiled-coil region" evidence="11">
    <location>
        <begin position="11"/>
        <end position="38"/>
    </location>
</feature>
<name>A0A315EV54_9BURK</name>
<dbReference type="GO" id="GO:0071973">
    <property type="term" value="P:bacterial-type flagellum-dependent cell motility"/>
    <property type="evidence" value="ECO:0007669"/>
    <property type="project" value="InterPro"/>
</dbReference>
<dbReference type="EMBL" id="NESP01000001">
    <property type="protein sequence ID" value="PUE59842.1"/>
    <property type="molecule type" value="Genomic_DNA"/>
</dbReference>
<evidence type="ECO:0000313" key="12">
    <source>
        <dbReference type="EMBL" id="PUE59842.1"/>
    </source>
</evidence>
<evidence type="ECO:0000256" key="11">
    <source>
        <dbReference type="SAM" id="Coils"/>
    </source>
</evidence>
<protein>
    <recommendedName>
        <fullName evidence="3">Flagellar FliJ protein</fullName>
    </recommendedName>
</protein>
<keyword evidence="11" id="KW-0175">Coiled coil</keyword>
<gene>
    <name evidence="12" type="ORF">B9Z44_09790</name>
</gene>
<evidence type="ECO:0000256" key="3">
    <source>
        <dbReference type="ARBA" id="ARBA00020392"/>
    </source>
</evidence>
<dbReference type="Pfam" id="PF02050">
    <property type="entry name" value="FliJ"/>
    <property type="match status" value="1"/>
</dbReference>
<dbReference type="AlphaFoldDB" id="A0A315EV54"/>
<dbReference type="Gene3D" id="1.10.287.1700">
    <property type="match status" value="1"/>
</dbReference>
<keyword evidence="5" id="KW-1003">Cell membrane</keyword>
<proteinExistence type="inferred from homology"/>
<keyword evidence="8" id="KW-0653">Protein transport</keyword>
<evidence type="ECO:0000256" key="4">
    <source>
        <dbReference type="ARBA" id="ARBA00022448"/>
    </source>
</evidence>
<keyword evidence="7" id="KW-1005">Bacterial flagellum biogenesis</keyword>
<evidence type="ECO:0000256" key="10">
    <source>
        <dbReference type="ARBA" id="ARBA00023225"/>
    </source>
</evidence>
<evidence type="ECO:0000256" key="1">
    <source>
        <dbReference type="ARBA" id="ARBA00004413"/>
    </source>
</evidence>
<keyword evidence="9" id="KW-0472">Membrane</keyword>
<dbReference type="InterPro" id="IPR012823">
    <property type="entry name" value="Flagell_FliJ"/>
</dbReference>
<comment type="similarity">
    <text evidence="2">Belongs to the FliJ family.</text>
</comment>
<evidence type="ECO:0000256" key="7">
    <source>
        <dbReference type="ARBA" id="ARBA00022795"/>
    </source>
</evidence>
<evidence type="ECO:0000313" key="13">
    <source>
        <dbReference type="Proteomes" id="UP000251341"/>
    </source>
</evidence>
<comment type="subcellular location">
    <subcellularLocation>
        <location evidence="1">Cell membrane</location>
        <topology evidence="1">Peripheral membrane protein</topology>
        <orientation evidence="1">Cytoplasmic side</orientation>
    </subcellularLocation>
</comment>
<accession>A0A315EV54</accession>
<organism evidence="12 13">
    <name type="scientific">Limnohabitans curvus</name>
    <dbReference type="NCBI Taxonomy" id="323423"/>
    <lineage>
        <taxon>Bacteria</taxon>
        <taxon>Pseudomonadati</taxon>
        <taxon>Pseudomonadota</taxon>
        <taxon>Betaproteobacteria</taxon>
        <taxon>Burkholderiales</taxon>
        <taxon>Comamonadaceae</taxon>
        <taxon>Limnohabitans</taxon>
    </lineage>
</organism>
<evidence type="ECO:0000256" key="2">
    <source>
        <dbReference type="ARBA" id="ARBA00010004"/>
    </source>
</evidence>
<dbReference type="InterPro" id="IPR053716">
    <property type="entry name" value="Flag_assembly_chemotaxis_eff"/>
</dbReference>
<feature type="coiled-coil region" evidence="11">
    <location>
        <begin position="73"/>
        <end position="107"/>
    </location>
</feature>
<comment type="caution">
    <text evidence="12">The sequence shown here is derived from an EMBL/GenBank/DDBJ whole genome shotgun (WGS) entry which is preliminary data.</text>
</comment>
<keyword evidence="13" id="KW-1185">Reference proteome</keyword>
<reference evidence="12 13" key="1">
    <citation type="submission" date="2017-04" db="EMBL/GenBank/DDBJ databases">
        <title>Unexpected and diverse lifestyles within the genus Limnohabitans.</title>
        <authorList>
            <person name="Kasalicky V."/>
            <person name="Mehrshad M."/>
            <person name="Andrei S.-A."/>
            <person name="Salcher M."/>
            <person name="Kratochvilova H."/>
            <person name="Simek K."/>
            <person name="Ghai R."/>
        </authorList>
    </citation>
    <scope>NUCLEOTIDE SEQUENCE [LARGE SCALE GENOMIC DNA]</scope>
    <source>
        <strain evidence="12 13">MWH-C5</strain>
    </source>
</reference>